<proteinExistence type="inferred from homology"/>
<evidence type="ECO:0000256" key="4">
    <source>
        <dbReference type="ARBA" id="ARBA00022723"/>
    </source>
</evidence>
<keyword evidence="4 8" id="KW-0479">Metal-binding</keyword>
<keyword evidence="3 8" id="KW-0540">Nuclease</keyword>
<keyword evidence="8" id="KW-0800">Toxin</keyword>
<dbReference type="RefSeq" id="WP_115672475.1">
    <property type="nucleotide sequence ID" value="NZ_UEYP01000020.1"/>
</dbReference>
<evidence type="ECO:0000256" key="8">
    <source>
        <dbReference type="HAMAP-Rule" id="MF_00265"/>
    </source>
</evidence>
<evidence type="ECO:0000313" key="11">
    <source>
        <dbReference type="Proteomes" id="UP000254764"/>
    </source>
</evidence>
<feature type="binding site" evidence="8">
    <location>
        <position position="95"/>
    </location>
    <ligand>
        <name>Mg(2+)</name>
        <dbReference type="ChEBI" id="CHEBI:18420"/>
    </ligand>
</feature>
<comment type="similarity">
    <text evidence="7 8">Belongs to the PINc/VapC protein family.</text>
</comment>
<gene>
    <name evidence="8" type="primary">vapC</name>
    <name evidence="10" type="ORF">RHIZ70_1763</name>
</gene>
<evidence type="ECO:0000256" key="3">
    <source>
        <dbReference type="ARBA" id="ARBA00022722"/>
    </source>
</evidence>
<dbReference type="AlphaFoldDB" id="A0A376AE40"/>
<dbReference type="SUPFAM" id="SSF88723">
    <property type="entry name" value="PIN domain-like"/>
    <property type="match status" value="1"/>
</dbReference>
<evidence type="ECO:0000256" key="6">
    <source>
        <dbReference type="ARBA" id="ARBA00022842"/>
    </source>
</evidence>
<comment type="cofactor">
    <cofactor evidence="1 8">
        <name>Mg(2+)</name>
        <dbReference type="ChEBI" id="CHEBI:18420"/>
    </cofactor>
</comment>
<dbReference type="CDD" id="cd18745">
    <property type="entry name" value="PIN_VapC4-5_FitB-like"/>
    <property type="match status" value="1"/>
</dbReference>
<dbReference type="GO" id="GO:0004540">
    <property type="term" value="F:RNA nuclease activity"/>
    <property type="evidence" value="ECO:0007669"/>
    <property type="project" value="InterPro"/>
</dbReference>
<dbReference type="InterPro" id="IPR002716">
    <property type="entry name" value="PIN_dom"/>
</dbReference>
<protein>
    <recommendedName>
        <fullName evidence="8">Ribonuclease VapC</fullName>
        <shortName evidence="8">RNase VapC</shortName>
        <ecNumber evidence="8">3.1.-.-</ecNumber>
    </recommendedName>
    <alternativeName>
        <fullName evidence="8">Toxin VapC</fullName>
    </alternativeName>
</protein>
<dbReference type="PANTHER" id="PTHR33653:SF1">
    <property type="entry name" value="RIBONUCLEASE VAPC2"/>
    <property type="match status" value="1"/>
</dbReference>
<dbReference type="GO" id="GO:0000287">
    <property type="term" value="F:magnesium ion binding"/>
    <property type="evidence" value="ECO:0007669"/>
    <property type="project" value="UniProtKB-UniRule"/>
</dbReference>
<dbReference type="GO" id="GO:0016787">
    <property type="term" value="F:hydrolase activity"/>
    <property type="evidence" value="ECO:0007669"/>
    <property type="project" value="UniProtKB-KW"/>
</dbReference>
<name>A0A376AE40_9HYPH</name>
<dbReference type="InterPro" id="IPR050556">
    <property type="entry name" value="Type_II_TA_system_RNase"/>
</dbReference>
<keyword evidence="11" id="KW-1185">Reference proteome</keyword>
<evidence type="ECO:0000256" key="2">
    <source>
        <dbReference type="ARBA" id="ARBA00022649"/>
    </source>
</evidence>
<dbReference type="InterPro" id="IPR022907">
    <property type="entry name" value="VapC_family"/>
</dbReference>
<dbReference type="Gene3D" id="3.40.50.1010">
    <property type="entry name" value="5'-nuclease"/>
    <property type="match status" value="1"/>
</dbReference>
<feature type="domain" description="PIN" evidence="9">
    <location>
        <begin position="4"/>
        <end position="122"/>
    </location>
</feature>
<dbReference type="Pfam" id="PF01850">
    <property type="entry name" value="PIN"/>
    <property type="match status" value="1"/>
</dbReference>
<feature type="binding site" evidence="8">
    <location>
        <position position="6"/>
    </location>
    <ligand>
        <name>Mg(2+)</name>
        <dbReference type="ChEBI" id="CHEBI:18420"/>
    </ligand>
</feature>
<organism evidence="10 11">
    <name type="scientific">Ciceribacter selenitireducens ATCC BAA-1503</name>
    <dbReference type="NCBI Taxonomy" id="1336235"/>
    <lineage>
        <taxon>Bacteria</taxon>
        <taxon>Pseudomonadati</taxon>
        <taxon>Pseudomonadota</taxon>
        <taxon>Alphaproteobacteria</taxon>
        <taxon>Hyphomicrobiales</taxon>
        <taxon>Rhizobiaceae</taxon>
        <taxon>Ciceribacter</taxon>
    </lineage>
</organism>
<keyword evidence="2 8" id="KW-1277">Toxin-antitoxin system</keyword>
<evidence type="ECO:0000256" key="5">
    <source>
        <dbReference type="ARBA" id="ARBA00022801"/>
    </source>
</evidence>
<dbReference type="GO" id="GO:0090729">
    <property type="term" value="F:toxin activity"/>
    <property type="evidence" value="ECO:0007669"/>
    <property type="project" value="UniProtKB-KW"/>
</dbReference>
<accession>A0A376AE40</accession>
<dbReference type="HAMAP" id="MF_00265">
    <property type="entry name" value="VapC_Nob1"/>
    <property type="match status" value="1"/>
</dbReference>
<evidence type="ECO:0000256" key="7">
    <source>
        <dbReference type="ARBA" id="ARBA00038093"/>
    </source>
</evidence>
<dbReference type="InterPro" id="IPR029060">
    <property type="entry name" value="PIN-like_dom_sf"/>
</dbReference>
<dbReference type="PANTHER" id="PTHR33653">
    <property type="entry name" value="RIBONUCLEASE VAPC2"/>
    <property type="match status" value="1"/>
</dbReference>
<evidence type="ECO:0000256" key="1">
    <source>
        <dbReference type="ARBA" id="ARBA00001946"/>
    </source>
</evidence>
<dbReference type="EC" id="3.1.-.-" evidence="8"/>
<reference evidence="11" key="1">
    <citation type="submission" date="2018-07" db="EMBL/GenBank/DDBJ databases">
        <authorList>
            <person name="Peiro R."/>
            <person name="Begona"/>
            <person name="Cbmso G."/>
            <person name="Lopez M."/>
            <person name="Gonzalez S."/>
        </authorList>
    </citation>
    <scope>NUCLEOTIDE SEQUENCE [LARGE SCALE GENOMIC DNA]</scope>
</reference>
<evidence type="ECO:0000259" key="9">
    <source>
        <dbReference type="Pfam" id="PF01850"/>
    </source>
</evidence>
<dbReference type="OrthoDB" id="9796690at2"/>
<dbReference type="EMBL" id="UEYP01000020">
    <property type="protein sequence ID" value="SSC66055.1"/>
    <property type="molecule type" value="Genomic_DNA"/>
</dbReference>
<keyword evidence="5 8" id="KW-0378">Hydrolase</keyword>
<keyword evidence="6 8" id="KW-0460">Magnesium</keyword>
<evidence type="ECO:0000313" key="10">
    <source>
        <dbReference type="EMBL" id="SSC66055.1"/>
    </source>
</evidence>
<sequence length="130" mass="14531">MRFLLDTNAVIAILKGHAGFIARMTQYPPGDFAMPSIVAHELYYGAFKGQRVAENLARVEALQFPVLEFDHEDARRAGMLLAELAGAGTPIGPYDVLIAGQALSRDMTLVTRNLREFRRVPDLRLEDWES</sequence>
<comment type="function">
    <text evidence="8">Toxic component of a toxin-antitoxin (TA) system. An RNase.</text>
</comment>
<dbReference type="Proteomes" id="UP000254764">
    <property type="component" value="Unassembled WGS sequence"/>
</dbReference>